<dbReference type="AlphaFoldDB" id="A0A3S9MWF9"/>
<name>A0A3S9MWF9_9FLAO</name>
<proteinExistence type="predicted"/>
<dbReference type="EMBL" id="CP034549">
    <property type="protein sequence ID" value="AZQ43566.1"/>
    <property type="molecule type" value="Genomic_DNA"/>
</dbReference>
<dbReference type="GO" id="GO:0004665">
    <property type="term" value="F:prephenate dehydrogenase (NADP+) activity"/>
    <property type="evidence" value="ECO:0007669"/>
    <property type="project" value="InterPro"/>
</dbReference>
<dbReference type="PANTHER" id="PTHR21363">
    <property type="entry name" value="PREPHENATE DEHYDROGENASE"/>
    <property type="match status" value="1"/>
</dbReference>
<dbReference type="GO" id="GO:0006571">
    <property type="term" value="P:tyrosine biosynthetic process"/>
    <property type="evidence" value="ECO:0007669"/>
    <property type="project" value="InterPro"/>
</dbReference>
<dbReference type="Gene3D" id="3.40.50.720">
    <property type="entry name" value="NAD(P)-binding Rossmann-like Domain"/>
    <property type="match status" value="1"/>
</dbReference>
<dbReference type="PROSITE" id="PS51176">
    <property type="entry name" value="PDH_ADH"/>
    <property type="match status" value="1"/>
</dbReference>
<dbReference type="InterPro" id="IPR050812">
    <property type="entry name" value="Preph/Arog_dehydrog"/>
</dbReference>
<gene>
    <name evidence="3" type="ORF">EJ995_04705</name>
</gene>
<evidence type="ECO:0000313" key="4">
    <source>
        <dbReference type="Proteomes" id="UP000279600"/>
    </source>
</evidence>
<dbReference type="InterPro" id="IPR003099">
    <property type="entry name" value="Prephen_DH"/>
</dbReference>
<dbReference type="InterPro" id="IPR046825">
    <property type="entry name" value="PDH_C"/>
</dbReference>
<dbReference type="Pfam" id="PF20463">
    <property type="entry name" value="PDH_C"/>
    <property type="match status" value="1"/>
</dbReference>
<dbReference type="GO" id="GO:0008977">
    <property type="term" value="F:prephenate dehydrogenase (NAD+) activity"/>
    <property type="evidence" value="ECO:0007669"/>
    <property type="project" value="UniProtKB-EC"/>
</dbReference>
<dbReference type="NCBIfam" id="NF006307">
    <property type="entry name" value="PRK08507.1"/>
    <property type="match status" value="1"/>
</dbReference>
<protein>
    <submittedName>
        <fullName evidence="3">Prephenate dehydrogenase</fullName>
        <ecNumber evidence="3">1.3.1.12</ecNumber>
    </submittedName>
</protein>
<dbReference type="RefSeq" id="WP_126446099.1">
    <property type="nucleotide sequence ID" value="NZ_CP034549.1"/>
</dbReference>
<dbReference type="InterPro" id="IPR046826">
    <property type="entry name" value="PDH_N"/>
</dbReference>
<dbReference type="InterPro" id="IPR036291">
    <property type="entry name" value="NAD(P)-bd_dom_sf"/>
</dbReference>
<dbReference type="FunFam" id="3.40.50.720:FF:000208">
    <property type="entry name" value="Prephenate dehydrogenase"/>
    <property type="match status" value="1"/>
</dbReference>
<dbReference type="SUPFAM" id="SSF48179">
    <property type="entry name" value="6-phosphogluconate dehydrogenase C-terminal domain-like"/>
    <property type="match status" value="1"/>
</dbReference>
<keyword evidence="1 3" id="KW-0560">Oxidoreductase</keyword>
<sequence length="286" mass="31454">MKNVYLIGVGLIGGSMLLDLRAHYPEAVFYGIDHNDDHLDQAISCGVVDHKATMEDLINADLVIVSIPVDATVNLLSQVLDNINDDSLVMDVGSTKEAICASVANHKNRRQYLATHPIAGTEFSGPQAAIKDLYKGKTMIVCEVEKTAFAQQELGKGLLEKLGMRVRYMTPAAHDKHIAYVSHLSHISSFMLGKTVIQEEANERDIFDLAGSGFESTVRLAKSSPAMWTPIFAQNKEHVIAGLDGYIDNLVSFRESLKNDNHTAIYNEMAQTNRIKTILKGIQNGK</sequence>
<dbReference type="EC" id="1.3.1.12" evidence="3"/>
<dbReference type="SUPFAM" id="SSF51735">
    <property type="entry name" value="NAD(P)-binding Rossmann-fold domains"/>
    <property type="match status" value="1"/>
</dbReference>
<dbReference type="GO" id="GO:0070403">
    <property type="term" value="F:NAD+ binding"/>
    <property type="evidence" value="ECO:0007669"/>
    <property type="project" value="InterPro"/>
</dbReference>
<dbReference type="PANTHER" id="PTHR21363:SF0">
    <property type="entry name" value="PREPHENATE DEHYDROGENASE [NADP(+)]"/>
    <property type="match status" value="1"/>
</dbReference>
<dbReference type="Gene3D" id="1.10.3660.10">
    <property type="entry name" value="6-phosphogluconate dehydrogenase C-terminal like domain"/>
    <property type="match status" value="1"/>
</dbReference>
<keyword evidence="4" id="KW-1185">Reference proteome</keyword>
<evidence type="ECO:0000313" key="3">
    <source>
        <dbReference type="EMBL" id="AZQ43566.1"/>
    </source>
</evidence>
<evidence type="ECO:0000256" key="1">
    <source>
        <dbReference type="ARBA" id="ARBA00023002"/>
    </source>
</evidence>
<accession>A0A3S9MWF9</accession>
<dbReference type="KEGG" id="noj:EJ995_04705"/>
<organism evidence="3 4">
    <name type="scientific">Nonlabens ponticola</name>
    <dbReference type="NCBI Taxonomy" id="2496866"/>
    <lineage>
        <taxon>Bacteria</taxon>
        <taxon>Pseudomonadati</taxon>
        <taxon>Bacteroidota</taxon>
        <taxon>Flavobacteriia</taxon>
        <taxon>Flavobacteriales</taxon>
        <taxon>Flavobacteriaceae</taxon>
        <taxon>Nonlabens</taxon>
    </lineage>
</organism>
<dbReference type="Proteomes" id="UP000279600">
    <property type="component" value="Chromosome"/>
</dbReference>
<evidence type="ECO:0000259" key="2">
    <source>
        <dbReference type="PROSITE" id="PS51176"/>
    </source>
</evidence>
<dbReference type="OrthoDB" id="9802008at2"/>
<dbReference type="InterPro" id="IPR008927">
    <property type="entry name" value="6-PGluconate_DH-like_C_sf"/>
</dbReference>
<reference evidence="3 4" key="1">
    <citation type="submission" date="2018-12" db="EMBL/GenBank/DDBJ databases">
        <title>Complete genome of Nonlabens sp. MJ115.</title>
        <authorList>
            <person name="Choi H.S."/>
            <person name="Jung J."/>
        </authorList>
    </citation>
    <scope>NUCLEOTIDE SEQUENCE [LARGE SCALE GENOMIC DNA]</scope>
    <source>
        <strain evidence="3 4">MJ115</strain>
    </source>
</reference>
<dbReference type="Pfam" id="PF02153">
    <property type="entry name" value="PDH_N"/>
    <property type="match status" value="1"/>
</dbReference>
<feature type="domain" description="Prephenate/arogenate dehydrogenase" evidence="2">
    <location>
        <begin position="2"/>
        <end position="286"/>
    </location>
</feature>